<feature type="transmembrane region" description="Helical" evidence="2">
    <location>
        <begin position="120"/>
        <end position="137"/>
    </location>
</feature>
<evidence type="ECO:0000256" key="2">
    <source>
        <dbReference type="SAM" id="Phobius"/>
    </source>
</evidence>
<name>A0A0P1BBD6_9BASI</name>
<organism evidence="3 4">
    <name type="scientific">Ceraceosorus bombacis</name>
    <dbReference type="NCBI Taxonomy" id="401625"/>
    <lineage>
        <taxon>Eukaryota</taxon>
        <taxon>Fungi</taxon>
        <taxon>Dikarya</taxon>
        <taxon>Basidiomycota</taxon>
        <taxon>Ustilaginomycotina</taxon>
        <taxon>Exobasidiomycetes</taxon>
        <taxon>Ceraceosorales</taxon>
        <taxon>Ceraceosoraceae</taxon>
        <taxon>Ceraceosorus</taxon>
    </lineage>
</organism>
<dbReference type="PANTHER" id="PTHR28008:SF1">
    <property type="entry name" value="DOMAIN PROTEIN, PUTATIVE (AFU_ORTHOLOGUE AFUA_3G10980)-RELATED"/>
    <property type="match status" value="1"/>
</dbReference>
<accession>A0A0P1BBD6</accession>
<evidence type="ECO:0000313" key="3">
    <source>
        <dbReference type="EMBL" id="CEH12657.1"/>
    </source>
</evidence>
<keyword evidence="4" id="KW-1185">Reference proteome</keyword>
<evidence type="ECO:0000256" key="1">
    <source>
        <dbReference type="SAM" id="MobiDB-lite"/>
    </source>
</evidence>
<dbReference type="EMBL" id="CCYA01000181">
    <property type="protein sequence ID" value="CEH12657.1"/>
    <property type="molecule type" value="Genomic_DNA"/>
</dbReference>
<protein>
    <submittedName>
        <fullName evidence="3">VanZ-like</fullName>
    </submittedName>
</protein>
<dbReference type="AlphaFoldDB" id="A0A0P1BBD6"/>
<feature type="region of interest" description="Disordered" evidence="1">
    <location>
        <begin position="48"/>
        <end position="78"/>
    </location>
</feature>
<keyword evidence="2" id="KW-0472">Membrane</keyword>
<dbReference type="PANTHER" id="PTHR28008">
    <property type="entry name" value="DOMAIN PROTEIN, PUTATIVE (AFU_ORTHOLOGUE AFUA_3G10980)-RELATED"/>
    <property type="match status" value="1"/>
</dbReference>
<feature type="transmembrane region" description="Helical" evidence="2">
    <location>
        <begin position="181"/>
        <end position="201"/>
    </location>
</feature>
<dbReference type="OrthoDB" id="63581at2759"/>
<feature type="compositionally biased region" description="Acidic residues" evidence="1">
    <location>
        <begin position="229"/>
        <end position="241"/>
    </location>
</feature>
<proteinExistence type="predicted"/>
<reference evidence="3 4" key="1">
    <citation type="submission" date="2014-09" db="EMBL/GenBank/DDBJ databases">
        <authorList>
            <person name="Magalhaes I.L.F."/>
            <person name="Oliveira U."/>
            <person name="Santos F.R."/>
            <person name="Vidigal T.H.D.A."/>
            <person name="Brescovit A.D."/>
            <person name="Santos A.J."/>
        </authorList>
    </citation>
    <scope>NUCLEOTIDE SEQUENCE [LARGE SCALE GENOMIC DNA]</scope>
</reference>
<sequence length="353" mass="39560">MPSLSSSTPTSQGYLTDLQSLFRSSSWDTRKELLRSLILRSKRLKLLPSRGRSSSGNGRGRRRRHGQRGEEEEDSPLQAGQLPLRIRPTILVLNVLALLGLAFLGFHPRGGAYIPINDKLLHFICFFLATALFYMIWDVDEEARRGWIWRNAPLLLSGVTCFLAGGIGSEFVQAMLPYKTFQWGDVLANLLGSSLGLFASYHFERRFRTRREIERLYQPLDVEMYGDSFSEESQSDEDEDMLNPVGSSRARDSSQRQGSNGEERRGALKKSSNEPASSERRVRFGQDQAHNFWSDDPTSVSGASSSKRAASTADLFSIEDEDEAEDAVRDTSSAPHGDSQSKHSADVDAWRDT</sequence>
<feature type="compositionally biased region" description="Polar residues" evidence="1">
    <location>
        <begin position="288"/>
        <end position="309"/>
    </location>
</feature>
<keyword evidence="2" id="KW-1133">Transmembrane helix</keyword>
<dbReference type="Proteomes" id="UP000054845">
    <property type="component" value="Unassembled WGS sequence"/>
</dbReference>
<feature type="compositionally biased region" description="Basic and acidic residues" evidence="1">
    <location>
        <begin position="339"/>
        <end position="353"/>
    </location>
</feature>
<feature type="region of interest" description="Disordered" evidence="1">
    <location>
        <begin position="228"/>
        <end position="353"/>
    </location>
</feature>
<keyword evidence="2" id="KW-0812">Transmembrane</keyword>
<evidence type="ECO:0000313" key="4">
    <source>
        <dbReference type="Proteomes" id="UP000054845"/>
    </source>
</evidence>
<feature type="transmembrane region" description="Helical" evidence="2">
    <location>
        <begin position="149"/>
        <end position="169"/>
    </location>
</feature>
<feature type="transmembrane region" description="Helical" evidence="2">
    <location>
        <begin position="90"/>
        <end position="108"/>
    </location>
</feature>